<keyword evidence="2" id="KW-1185">Reference proteome</keyword>
<dbReference type="Proteomes" id="UP000595636">
    <property type="component" value="Chromosome"/>
</dbReference>
<name>A0A7T7I816_9ACTN</name>
<organism evidence="1 2">
    <name type="scientific">Streptomyces liliifuscus</name>
    <dbReference type="NCBI Taxonomy" id="2797636"/>
    <lineage>
        <taxon>Bacteria</taxon>
        <taxon>Bacillati</taxon>
        <taxon>Actinomycetota</taxon>
        <taxon>Actinomycetes</taxon>
        <taxon>Kitasatosporales</taxon>
        <taxon>Streptomycetaceae</taxon>
        <taxon>Streptomyces</taxon>
    </lineage>
</organism>
<protein>
    <submittedName>
        <fullName evidence="1">Uncharacterized protein</fullName>
    </submittedName>
</protein>
<evidence type="ECO:0000313" key="2">
    <source>
        <dbReference type="Proteomes" id="UP000595636"/>
    </source>
</evidence>
<dbReference type="KEGG" id="slf:JEQ17_27105"/>
<dbReference type="AlphaFoldDB" id="A0A7T7I816"/>
<accession>A0A7T7I816</accession>
<dbReference type="RefSeq" id="WP_200397634.1">
    <property type="nucleotide sequence ID" value="NZ_CP066831.1"/>
</dbReference>
<gene>
    <name evidence="1" type="ORF">JEQ17_27105</name>
</gene>
<evidence type="ECO:0000313" key="1">
    <source>
        <dbReference type="EMBL" id="QQM42730.1"/>
    </source>
</evidence>
<reference evidence="1 2" key="1">
    <citation type="submission" date="2020-12" db="EMBL/GenBank/DDBJ databases">
        <title>A novel species.</title>
        <authorList>
            <person name="Li K."/>
        </authorList>
    </citation>
    <scope>NUCLEOTIDE SEQUENCE [LARGE SCALE GENOMIC DNA]</scope>
    <source>
        <strain evidence="1 2">ZYC-3</strain>
    </source>
</reference>
<dbReference type="EMBL" id="CP066831">
    <property type="protein sequence ID" value="QQM42730.1"/>
    <property type="molecule type" value="Genomic_DNA"/>
</dbReference>
<proteinExistence type="predicted"/>
<sequence>MDYLMARLREGEPNRQEIRVLASLSNMTTGWRVTHGRSGYVEEITKELRNRFEQPAPLTQRWRRQKRLQAKRRSLRSMMQIYCPDLLSSFEKSVLRRKEWVEQNRAEVAKTRDRETLLAALAETTEAFRSLSQVQRDLVELIRDRYPMGSVPAADDETTR</sequence>